<dbReference type="Gene3D" id="3.90.550.10">
    <property type="entry name" value="Spore Coat Polysaccharide Biosynthesis Protein SpsA, Chain A"/>
    <property type="match status" value="1"/>
</dbReference>
<gene>
    <name evidence="1" type="ORF">MSIBF_A320003</name>
</gene>
<dbReference type="GO" id="GO:0008781">
    <property type="term" value="F:N-acylneuraminate cytidylyltransferase activity"/>
    <property type="evidence" value="ECO:0007669"/>
    <property type="project" value="TreeGrafter"/>
</dbReference>
<dbReference type="InterPro" id="IPR003329">
    <property type="entry name" value="Cytidylyl_trans"/>
</dbReference>
<reference evidence="1" key="1">
    <citation type="submission" date="2014-09" db="EMBL/GenBank/DDBJ databases">
        <authorList>
            <person name="Probst J Alexander"/>
        </authorList>
    </citation>
    <scope>NUCLEOTIDE SEQUENCE</scope>
</reference>
<dbReference type="InterPro" id="IPR050793">
    <property type="entry name" value="CMP-NeuNAc_synthase"/>
</dbReference>
<dbReference type="PANTHER" id="PTHR21485">
    <property type="entry name" value="HAD SUPERFAMILY MEMBERS CMAS AND KDSC"/>
    <property type="match status" value="1"/>
</dbReference>
<proteinExistence type="predicted"/>
<dbReference type="CDD" id="cd02513">
    <property type="entry name" value="CMP-NeuAc_Synthase"/>
    <property type="match status" value="1"/>
</dbReference>
<sequence>MDDTKILAVIPARGGSKGLPKKNIKSLLEKPLIAWTIEQAKNSKHIDRVVVSTEDKEIAEISKKYGAEVVERPEELARDDSPTFDAIIQVLDYFQNKGEFFDIMVLLEPTSPLRKDNDLDNAIELFIKNIDKADSLVSVGEVQLENPYIMKKIEEWYVKPIMKLGKNAYQRQKLPKVYFPYGAIYLSKIEELKEHKTFYQERTIPYFIERWQNYEIDDIYDFIAIESILKYKLKEEK</sequence>
<accession>A0A098EDH6</accession>
<dbReference type="EMBL" id="CCXY01000246">
    <property type="protein sequence ID" value="CEG13085.1"/>
    <property type="molecule type" value="Genomic_DNA"/>
</dbReference>
<dbReference type="InterPro" id="IPR029044">
    <property type="entry name" value="Nucleotide-diphossugar_trans"/>
</dbReference>
<keyword evidence="1" id="KW-0548">Nucleotidyltransferase</keyword>
<keyword evidence="1" id="KW-0808">Transferase</keyword>
<dbReference type="SUPFAM" id="SSF53448">
    <property type="entry name" value="Nucleotide-diphospho-sugar transferases"/>
    <property type="match status" value="1"/>
</dbReference>
<dbReference type="AlphaFoldDB" id="A0A098EDH6"/>
<evidence type="ECO:0000313" key="1">
    <source>
        <dbReference type="EMBL" id="CEG13085.1"/>
    </source>
</evidence>
<dbReference type="PANTHER" id="PTHR21485:SF6">
    <property type="entry name" value="N-ACYLNEURAMINATE CYTIDYLYLTRANSFERASE-RELATED"/>
    <property type="match status" value="1"/>
</dbReference>
<name>A0A098EDH6_9ZZZZ</name>
<dbReference type="Pfam" id="PF02348">
    <property type="entry name" value="CTP_transf_3"/>
    <property type="match status" value="1"/>
</dbReference>
<protein>
    <submittedName>
        <fullName evidence="1">Acylneuraminate cytidylyltransferase</fullName>
    </submittedName>
</protein>
<organism evidence="1">
    <name type="scientific">groundwater metagenome</name>
    <dbReference type="NCBI Taxonomy" id="717931"/>
    <lineage>
        <taxon>unclassified sequences</taxon>
        <taxon>metagenomes</taxon>
        <taxon>ecological metagenomes</taxon>
    </lineage>
</organism>